<gene>
    <name evidence="2" type="ORF">DYB37_006238</name>
</gene>
<comment type="caution">
    <text evidence="2">The sequence shown here is derived from an EMBL/GenBank/DDBJ whole genome shotgun (WGS) entry which is preliminary data.</text>
</comment>
<feature type="region of interest" description="Disordered" evidence="1">
    <location>
        <begin position="270"/>
        <end position="290"/>
    </location>
</feature>
<organism evidence="2 3">
    <name type="scientific">Aphanomyces astaci</name>
    <name type="common">Crayfish plague agent</name>
    <dbReference type="NCBI Taxonomy" id="112090"/>
    <lineage>
        <taxon>Eukaryota</taxon>
        <taxon>Sar</taxon>
        <taxon>Stramenopiles</taxon>
        <taxon>Oomycota</taxon>
        <taxon>Saprolegniomycetes</taxon>
        <taxon>Saprolegniales</taxon>
        <taxon>Verrucalvaceae</taxon>
        <taxon>Aphanomyces</taxon>
    </lineage>
</organism>
<name>A0A3R7ES01_APHAT</name>
<reference evidence="2 3" key="1">
    <citation type="submission" date="2018-08" db="EMBL/GenBank/DDBJ databases">
        <title>Aphanomyces genome sequencing and annotation.</title>
        <authorList>
            <person name="Minardi D."/>
            <person name="Oidtmann B."/>
            <person name="Van Der Giezen M."/>
            <person name="Studholme D.J."/>
        </authorList>
    </citation>
    <scope>NUCLEOTIDE SEQUENCE [LARGE SCALE GENOMIC DNA]</scope>
    <source>
        <strain evidence="2 3">Da</strain>
    </source>
</reference>
<accession>A0A3R7ES01</accession>
<evidence type="ECO:0008006" key="4">
    <source>
        <dbReference type="Google" id="ProtNLM"/>
    </source>
</evidence>
<evidence type="ECO:0000313" key="3">
    <source>
        <dbReference type="Proteomes" id="UP000285430"/>
    </source>
</evidence>
<dbReference type="AlphaFoldDB" id="A0A3R7ES01"/>
<feature type="compositionally biased region" description="Basic residues" evidence="1">
    <location>
        <begin position="270"/>
        <end position="287"/>
    </location>
</feature>
<protein>
    <recommendedName>
        <fullName evidence="4">DDE-1 domain-containing protein</fullName>
    </recommendedName>
</protein>
<evidence type="ECO:0000256" key="1">
    <source>
        <dbReference type="SAM" id="MobiDB-lite"/>
    </source>
</evidence>
<dbReference type="VEuPathDB" id="FungiDB:H257_08670"/>
<dbReference type="Proteomes" id="UP000285430">
    <property type="component" value="Unassembled WGS sequence"/>
</dbReference>
<proteinExistence type="predicted"/>
<dbReference type="EMBL" id="QUTH01004769">
    <property type="protein sequence ID" value="RHZ12269.1"/>
    <property type="molecule type" value="Genomic_DNA"/>
</dbReference>
<sequence>MARHSQLTNRVAQVISHARNSVDEAGIERLHQSLTDVISEHGITADRVFNMDETSFASRRKSKDVVALKGSPNVWAKTITTNFHLSIVACGSALGTWIPPLFLLPGETVEKAIGLQCTVPGASVSTSPKGFMDEFMFTTWLEYFAATGDLHTISKPTALRIASTAWLTHMLPKNIVSGFETAGIFPVSLDNMMQRFKLFKGGGSPESYVHATWLVHQEAIRTEVLCLPGKGKKRVGRKTIDVGGRILTLSLLSEIDATVEERKAATKRKLALQGKRAKKRKKTKRASTHWASVFVDKLGGRRRQR</sequence>
<evidence type="ECO:0000313" key="2">
    <source>
        <dbReference type="EMBL" id="RHZ12269.1"/>
    </source>
</evidence>